<evidence type="ECO:0000256" key="1">
    <source>
        <dbReference type="SAM" id="Coils"/>
    </source>
</evidence>
<protein>
    <submittedName>
        <fullName evidence="3">Leucine rich single-pass membrane protein 1</fullName>
    </submittedName>
</protein>
<keyword evidence="2" id="KW-1133">Transmembrane helix</keyword>
<proteinExistence type="predicted"/>
<feature type="coiled-coil region" evidence="1">
    <location>
        <begin position="78"/>
        <end position="105"/>
    </location>
</feature>
<keyword evidence="2" id="KW-0812">Transmembrane</keyword>
<dbReference type="InterPro" id="IPR028099">
    <property type="entry name" value="DUF4577"/>
</dbReference>
<dbReference type="PANTHER" id="PTHR36475">
    <property type="entry name" value="LEUCINE-RICH SINGLE-PASS MEMBRANE PROTEIN 1"/>
    <property type="match status" value="1"/>
</dbReference>
<dbReference type="Pfam" id="PF15145">
    <property type="entry name" value="DUF4577"/>
    <property type="match status" value="2"/>
</dbReference>
<dbReference type="PANTHER" id="PTHR36475:SF1">
    <property type="entry name" value="LEUCINE-RICH SINGLE-PASS MEMBRANE PROTEIN 1"/>
    <property type="match status" value="1"/>
</dbReference>
<keyword evidence="1" id="KW-0175">Coiled coil</keyword>
<name>A0A8D0GT38_SPHPU</name>
<dbReference type="GeneTree" id="ENSGT00390000010292"/>
<keyword evidence="4" id="KW-1185">Reference proteome</keyword>
<evidence type="ECO:0000256" key="2">
    <source>
        <dbReference type="SAM" id="Phobius"/>
    </source>
</evidence>
<keyword evidence="2" id="KW-0472">Membrane</keyword>
<organism evidence="3 4">
    <name type="scientific">Sphenodon punctatus</name>
    <name type="common">Tuatara</name>
    <name type="synonym">Hatteria punctata</name>
    <dbReference type="NCBI Taxonomy" id="8508"/>
    <lineage>
        <taxon>Eukaryota</taxon>
        <taxon>Metazoa</taxon>
        <taxon>Chordata</taxon>
        <taxon>Craniata</taxon>
        <taxon>Vertebrata</taxon>
        <taxon>Euteleostomi</taxon>
        <taxon>Lepidosauria</taxon>
        <taxon>Sphenodontia</taxon>
        <taxon>Sphenodontidae</taxon>
        <taxon>Sphenodon</taxon>
    </lineage>
</organism>
<dbReference type="Ensembl" id="ENSSPUT00000009959.1">
    <property type="protein sequence ID" value="ENSSPUP00000009333.1"/>
    <property type="gene ID" value="ENSSPUG00000007246.1"/>
</dbReference>
<dbReference type="AlphaFoldDB" id="A0A8D0GT38"/>
<evidence type="ECO:0000313" key="4">
    <source>
        <dbReference type="Proteomes" id="UP000694392"/>
    </source>
</evidence>
<accession>A0A8D0GT38</accession>
<feature type="transmembrane region" description="Helical" evidence="2">
    <location>
        <begin position="48"/>
        <end position="72"/>
    </location>
</feature>
<sequence>MASSSLEVDLQESQEEGKLYMVDSLSNLNKLNLCSYGSHHSLIKCQTLFFVALVITLIVSLALVSFVIFLIVQTGDKIDEVSSKLAFERKNIEDLKKINDRILNDYHFQGKGVWMG</sequence>
<reference evidence="3" key="2">
    <citation type="submission" date="2025-09" db="UniProtKB">
        <authorList>
            <consortium name="Ensembl"/>
        </authorList>
    </citation>
    <scope>IDENTIFICATION</scope>
</reference>
<dbReference type="Proteomes" id="UP000694392">
    <property type="component" value="Unplaced"/>
</dbReference>
<gene>
    <name evidence="3" type="primary">LSMEM1</name>
</gene>
<dbReference type="OMA" id="CPAESQH"/>
<reference evidence="3" key="1">
    <citation type="submission" date="2025-08" db="UniProtKB">
        <authorList>
            <consortium name="Ensembl"/>
        </authorList>
    </citation>
    <scope>IDENTIFICATION</scope>
</reference>
<evidence type="ECO:0000313" key="3">
    <source>
        <dbReference type="Ensembl" id="ENSSPUP00000009333.1"/>
    </source>
</evidence>